<protein>
    <submittedName>
        <fullName evidence="1">Uncharacterized protein</fullName>
    </submittedName>
</protein>
<dbReference type="AlphaFoldDB" id="A0AB38LGS8"/>
<accession>A0AB38LGS8</accession>
<reference evidence="1 2" key="1">
    <citation type="submission" date="2018-10" db="EMBL/GenBank/DDBJ databases">
        <title>Fifty Aureobasidium pullulans genomes reveal a recombining polyextremotolerant generalist.</title>
        <authorList>
            <person name="Gostincar C."/>
            <person name="Turk M."/>
            <person name="Zajc J."/>
            <person name="Gunde-Cimerman N."/>
        </authorList>
    </citation>
    <scope>NUCLEOTIDE SEQUENCE [LARGE SCALE GENOMIC DNA]</scope>
    <source>
        <strain evidence="1 2">EXF-4256</strain>
    </source>
</reference>
<proteinExistence type="predicted"/>
<dbReference type="EMBL" id="QZBJ01000175">
    <property type="protein sequence ID" value="THY67195.1"/>
    <property type="molecule type" value="Genomic_DNA"/>
</dbReference>
<organism evidence="1 2">
    <name type="scientific">Aureobasidium pullulans</name>
    <name type="common">Black yeast</name>
    <name type="synonym">Pullularia pullulans</name>
    <dbReference type="NCBI Taxonomy" id="5580"/>
    <lineage>
        <taxon>Eukaryota</taxon>
        <taxon>Fungi</taxon>
        <taxon>Dikarya</taxon>
        <taxon>Ascomycota</taxon>
        <taxon>Pezizomycotina</taxon>
        <taxon>Dothideomycetes</taxon>
        <taxon>Dothideomycetidae</taxon>
        <taxon>Dothideales</taxon>
        <taxon>Saccotheciaceae</taxon>
        <taxon>Aureobasidium</taxon>
    </lineage>
</organism>
<evidence type="ECO:0000313" key="2">
    <source>
        <dbReference type="Proteomes" id="UP000305064"/>
    </source>
</evidence>
<comment type="caution">
    <text evidence="1">The sequence shown here is derived from an EMBL/GenBank/DDBJ whole genome shotgun (WGS) entry which is preliminary data.</text>
</comment>
<evidence type="ECO:0000313" key="1">
    <source>
        <dbReference type="EMBL" id="THY67195.1"/>
    </source>
</evidence>
<dbReference type="Proteomes" id="UP000305064">
    <property type="component" value="Unassembled WGS sequence"/>
</dbReference>
<name>A0AB38LGS8_AURPU</name>
<sequence>MTAVKSYSRDRRALDKSLCFVRSRLAKPREIEVNASTKEIVWEYRDKSQMLYFFAPVTRSAQRLSNSNTLLCGSAFGRLFEVTANDYVCWEHIDPHCSPYTDTRTTKIFLGESNVLFRKYRSTEQEIL</sequence>
<gene>
    <name evidence="1" type="ORF">D6C94_10711</name>
</gene>